<proteinExistence type="predicted"/>
<evidence type="ECO:0000259" key="3">
    <source>
        <dbReference type="PROSITE" id="PS50977"/>
    </source>
</evidence>
<dbReference type="EMBL" id="JBBMFF010000241">
    <property type="protein sequence ID" value="MEQ2511606.1"/>
    <property type="molecule type" value="Genomic_DNA"/>
</dbReference>
<dbReference type="SUPFAM" id="SSF46689">
    <property type="entry name" value="Homeodomain-like"/>
    <property type="match status" value="1"/>
</dbReference>
<dbReference type="PANTHER" id="PTHR43479">
    <property type="entry name" value="ACREF/ENVCD OPERON REPRESSOR-RELATED"/>
    <property type="match status" value="1"/>
</dbReference>
<dbReference type="Gene3D" id="1.10.357.10">
    <property type="entry name" value="Tetracycline Repressor, domain 2"/>
    <property type="match status" value="1"/>
</dbReference>
<dbReference type="Pfam" id="PF14278">
    <property type="entry name" value="TetR_C_8"/>
    <property type="match status" value="1"/>
</dbReference>
<keyword evidence="5" id="KW-1185">Reference proteome</keyword>
<dbReference type="InterPro" id="IPR009057">
    <property type="entry name" value="Homeodomain-like_sf"/>
</dbReference>
<dbReference type="InterPro" id="IPR001647">
    <property type="entry name" value="HTH_TetR"/>
</dbReference>
<name>A0ABV1G8A3_9FIRM</name>
<dbReference type="Proteomes" id="UP001491552">
    <property type="component" value="Unassembled WGS sequence"/>
</dbReference>
<keyword evidence="1 2" id="KW-0238">DNA-binding</keyword>
<dbReference type="RefSeq" id="WP_349136326.1">
    <property type="nucleotide sequence ID" value="NZ_JBBMFF010000241.1"/>
</dbReference>
<dbReference type="Pfam" id="PF00440">
    <property type="entry name" value="TetR_N"/>
    <property type="match status" value="1"/>
</dbReference>
<gene>
    <name evidence="4" type="ORF">WMO66_10185</name>
</gene>
<evidence type="ECO:0000256" key="2">
    <source>
        <dbReference type="PROSITE-ProRule" id="PRU00335"/>
    </source>
</evidence>
<evidence type="ECO:0000256" key="1">
    <source>
        <dbReference type="ARBA" id="ARBA00023125"/>
    </source>
</evidence>
<dbReference type="InterPro" id="IPR050624">
    <property type="entry name" value="HTH-type_Tx_Regulator"/>
</dbReference>
<feature type="DNA-binding region" description="H-T-H motif" evidence="2">
    <location>
        <begin position="27"/>
        <end position="46"/>
    </location>
</feature>
<evidence type="ECO:0000313" key="5">
    <source>
        <dbReference type="Proteomes" id="UP001491552"/>
    </source>
</evidence>
<evidence type="ECO:0000313" key="4">
    <source>
        <dbReference type="EMBL" id="MEQ2511606.1"/>
    </source>
</evidence>
<dbReference type="PANTHER" id="PTHR43479:SF7">
    <property type="entry name" value="TETR-FAMILY TRANSCRIPTIONAL REGULATOR"/>
    <property type="match status" value="1"/>
</dbReference>
<reference evidence="4 5" key="1">
    <citation type="submission" date="2024-03" db="EMBL/GenBank/DDBJ databases">
        <title>Human intestinal bacterial collection.</title>
        <authorList>
            <person name="Pauvert C."/>
            <person name="Hitch T.C.A."/>
            <person name="Clavel T."/>
        </authorList>
    </citation>
    <scope>NUCLEOTIDE SEQUENCE [LARGE SCALE GENOMIC DNA]</scope>
    <source>
        <strain evidence="4 5">CLA-AA-H192</strain>
    </source>
</reference>
<sequence length="189" mass="21767">MKQQITKRAITESFRALLAVKPLDKITVRDIVEDCGLTRNTFYYHYEDIYDLLSDVLESEIERALSVPAGGASWETMLLDMLSFLTDSPQIGRHIFQSKCQDAMRVYLSKVISELSDRYIEQNVRDLDYSQQDRKLICDICCHALYGLLEEWLTGRSDVALEAELRRVAQLFEGTVRHALEFSAAHPRT</sequence>
<feature type="domain" description="HTH tetR-type" evidence="3">
    <location>
        <begin position="4"/>
        <end position="64"/>
    </location>
</feature>
<accession>A0ABV1G8A3</accession>
<protein>
    <submittedName>
        <fullName evidence="4">TetR/AcrR family transcriptional regulator C-terminal domain-containing protein</fullName>
    </submittedName>
</protein>
<comment type="caution">
    <text evidence="4">The sequence shown here is derived from an EMBL/GenBank/DDBJ whole genome shotgun (WGS) entry which is preliminary data.</text>
</comment>
<dbReference type="InterPro" id="IPR039532">
    <property type="entry name" value="TetR_C_Firmicutes"/>
</dbReference>
<dbReference type="PROSITE" id="PS50977">
    <property type="entry name" value="HTH_TETR_2"/>
    <property type="match status" value="1"/>
</dbReference>
<organism evidence="4 5">
    <name type="scientific">Faecousia intestinalis</name>
    <dbReference type="NCBI Taxonomy" id="3133167"/>
    <lineage>
        <taxon>Bacteria</taxon>
        <taxon>Bacillati</taxon>
        <taxon>Bacillota</taxon>
        <taxon>Clostridia</taxon>
        <taxon>Eubacteriales</taxon>
        <taxon>Oscillospiraceae</taxon>
        <taxon>Faecousia</taxon>
    </lineage>
</organism>